<keyword evidence="5" id="KW-1185">Reference proteome</keyword>
<evidence type="ECO:0000256" key="2">
    <source>
        <dbReference type="SAM" id="Coils"/>
    </source>
</evidence>
<evidence type="ECO:0000256" key="1">
    <source>
        <dbReference type="ARBA" id="ARBA00023054"/>
    </source>
</evidence>
<feature type="compositionally biased region" description="Basic residues" evidence="3">
    <location>
        <begin position="1"/>
        <end position="13"/>
    </location>
</feature>
<accession>A0A6P8J4W1</accession>
<dbReference type="InterPro" id="IPR032777">
    <property type="entry name" value="DUF4515"/>
</dbReference>
<evidence type="ECO:0000313" key="5">
    <source>
        <dbReference type="Proteomes" id="UP000515163"/>
    </source>
</evidence>
<evidence type="ECO:0000256" key="3">
    <source>
        <dbReference type="SAM" id="MobiDB-lite"/>
    </source>
</evidence>
<dbReference type="OrthoDB" id="2129492at2759"/>
<dbReference type="KEGG" id="aten:116308759"/>
<evidence type="ECO:0000259" key="4">
    <source>
        <dbReference type="Pfam" id="PF14988"/>
    </source>
</evidence>
<name>A0A6P8J4W1_ACTTE</name>
<protein>
    <submittedName>
        <fullName evidence="6">Coiled-coil domain-containing protein 153-like</fullName>
    </submittedName>
</protein>
<dbReference type="AlphaFoldDB" id="A0A6P8J4W1"/>
<dbReference type="PANTHER" id="PTHR14845:SF0">
    <property type="entry name" value="DUF4515 DOMAIN-CONTAINING PROTEIN"/>
    <property type="match status" value="1"/>
</dbReference>
<organism evidence="5 6">
    <name type="scientific">Actinia tenebrosa</name>
    <name type="common">Australian red waratah sea anemone</name>
    <dbReference type="NCBI Taxonomy" id="6105"/>
    <lineage>
        <taxon>Eukaryota</taxon>
        <taxon>Metazoa</taxon>
        <taxon>Cnidaria</taxon>
        <taxon>Anthozoa</taxon>
        <taxon>Hexacorallia</taxon>
        <taxon>Actiniaria</taxon>
        <taxon>Actiniidae</taxon>
        <taxon>Actinia</taxon>
    </lineage>
</organism>
<proteinExistence type="predicted"/>
<keyword evidence="1 2" id="KW-0175">Coiled coil</keyword>
<dbReference type="Proteomes" id="UP000515163">
    <property type="component" value="Unplaced"/>
</dbReference>
<sequence length="292" mass="34405">MPPKKKNKGKKKGKGGDKETGAEGEGEKKPEPTEKELELRKELEKITEKLRALKLEVEGLRQENEWLQEEAQKTRLESHEYMSYMSKKTQKRQTTIITLSDRNQQELQDINDQKEQLLTEYGQKKDELKALMLEKEAELAMAKNELADLEEYQLLQKEQEAEIARLENEVQSMRKKHSEAIQKLKSSFLREKRGYQQESDSKIQEMAQQATQEARHCLEEHTNNVKNENKILRQQLLQLIRRTRALHEHREELEAQHKALLREIQYGRDLKKLQGTRQKTDTIYFVVSLVVS</sequence>
<feature type="region of interest" description="Disordered" evidence="3">
    <location>
        <begin position="1"/>
        <end position="38"/>
    </location>
</feature>
<feature type="compositionally biased region" description="Basic and acidic residues" evidence="3">
    <location>
        <begin position="14"/>
        <end position="38"/>
    </location>
</feature>
<feature type="coiled-coil region" evidence="2">
    <location>
        <begin position="218"/>
        <end position="263"/>
    </location>
</feature>
<dbReference type="Pfam" id="PF14988">
    <property type="entry name" value="DUF4515"/>
    <property type="match status" value="1"/>
</dbReference>
<reference evidence="6" key="1">
    <citation type="submission" date="2025-08" db="UniProtKB">
        <authorList>
            <consortium name="RefSeq"/>
        </authorList>
    </citation>
    <scope>IDENTIFICATION</scope>
</reference>
<dbReference type="InParanoid" id="A0A6P8J4W1"/>
<evidence type="ECO:0000313" key="6">
    <source>
        <dbReference type="RefSeq" id="XP_031575101.1"/>
    </source>
</evidence>
<dbReference type="GeneID" id="116308759"/>
<dbReference type="RefSeq" id="XP_031575101.1">
    <property type="nucleotide sequence ID" value="XM_031719241.1"/>
</dbReference>
<gene>
    <name evidence="6" type="primary">LOC116308759</name>
</gene>
<dbReference type="PANTHER" id="PTHR14845">
    <property type="entry name" value="COILED-COIL DOMAIN-CONTAINING 166"/>
    <property type="match status" value="1"/>
</dbReference>
<feature type="non-terminal residue" evidence="6">
    <location>
        <position position="292"/>
    </location>
</feature>
<feature type="domain" description="DUF4515" evidence="4">
    <location>
        <begin position="78"/>
        <end position="266"/>
    </location>
</feature>